<proteinExistence type="inferred from homology"/>
<feature type="transmembrane region" description="Helical" evidence="19">
    <location>
        <begin position="466"/>
        <end position="491"/>
    </location>
</feature>
<feature type="transmembrane region" description="Helical" evidence="19">
    <location>
        <begin position="35"/>
        <end position="54"/>
    </location>
</feature>
<feature type="transmembrane region" description="Helical" evidence="19">
    <location>
        <begin position="285"/>
        <end position="305"/>
    </location>
</feature>
<evidence type="ECO:0000256" key="11">
    <source>
        <dbReference type="ARBA" id="ARBA00022967"/>
    </source>
</evidence>
<feature type="transmembrane region" description="Helical" evidence="19">
    <location>
        <begin position="721"/>
        <end position="740"/>
    </location>
</feature>
<keyword evidence="13 19" id="KW-1133">Transmembrane helix</keyword>
<dbReference type="Proteomes" id="UP000005954">
    <property type="component" value="Unassembled WGS sequence"/>
</dbReference>
<evidence type="ECO:0000256" key="17">
    <source>
        <dbReference type="ARBA" id="ARBA00047816"/>
    </source>
</evidence>
<dbReference type="PANTHER" id="PTHR10422">
    <property type="entry name" value="CYTOCHROME C OXIDASE SUBUNIT 1"/>
    <property type="match status" value="1"/>
</dbReference>
<dbReference type="InterPro" id="IPR014241">
    <property type="entry name" value="Cyt_c_oxidase_su1_bac"/>
</dbReference>
<evidence type="ECO:0000256" key="9">
    <source>
        <dbReference type="ARBA" id="ARBA00022692"/>
    </source>
</evidence>
<comment type="pathway">
    <text evidence="2">Energy metabolism; oxidative phosphorylation.</text>
</comment>
<accession>A3SJL2</accession>
<feature type="transmembrane region" description="Helical" evidence="19">
    <location>
        <begin position="388"/>
        <end position="412"/>
    </location>
</feature>
<evidence type="ECO:0000259" key="20">
    <source>
        <dbReference type="PROSITE" id="PS50855"/>
    </source>
</evidence>
<dbReference type="Gene3D" id="1.20.210.10">
    <property type="entry name" value="Cytochrome c oxidase-like, subunit I domain"/>
    <property type="match status" value="1"/>
</dbReference>
<evidence type="ECO:0000256" key="1">
    <source>
        <dbReference type="ARBA" id="ARBA00004651"/>
    </source>
</evidence>
<feature type="transmembrane region" description="Helical" evidence="19">
    <location>
        <begin position="259"/>
        <end position="278"/>
    </location>
</feature>
<dbReference type="GO" id="GO:0022904">
    <property type="term" value="P:respiratory electron transport chain"/>
    <property type="evidence" value="ECO:0007669"/>
    <property type="project" value="TreeGrafter"/>
</dbReference>
<feature type="transmembrane region" description="Helical" evidence="19">
    <location>
        <begin position="199"/>
        <end position="225"/>
    </location>
</feature>
<dbReference type="InterPro" id="IPR023615">
    <property type="entry name" value="Cyt_c_Oxase_su1_BS"/>
</dbReference>
<dbReference type="PANTHER" id="PTHR10422:SF35">
    <property type="entry name" value="CYTOCHROME BO(3) UBIQUINOL OXIDASE SUBUNIT 1"/>
    <property type="match status" value="1"/>
</dbReference>
<dbReference type="GO" id="GO:0004129">
    <property type="term" value="F:cytochrome-c oxidase activity"/>
    <property type="evidence" value="ECO:0007669"/>
    <property type="project" value="UniProtKB-EC"/>
</dbReference>
<dbReference type="Pfam" id="PF00115">
    <property type="entry name" value="COX1"/>
    <property type="match status" value="1"/>
</dbReference>
<comment type="similarity">
    <text evidence="3 18">Belongs to the heme-copper respiratory oxidase family.</text>
</comment>
<dbReference type="InterPro" id="IPR023616">
    <property type="entry name" value="Cyt_c_oxase-like_su1_dom"/>
</dbReference>
<feature type="transmembrane region" description="Helical" evidence="19">
    <location>
        <begin position="796"/>
        <end position="817"/>
    </location>
</feature>
<comment type="caution">
    <text evidence="21">The sequence shown here is derived from an EMBL/GenBank/DDBJ whole genome shotgun (WGS) entry which is preliminary data.</text>
</comment>
<comment type="subcellular location">
    <subcellularLocation>
        <location evidence="1">Cell membrane</location>
        <topology evidence="1">Multi-pass membrane protein</topology>
    </subcellularLocation>
</comment>
<dbReference type="EMBL" id="AALY01000001">
    <property type="protein sequence ID" value="EAP77543.1"/>
    <property type="molecule type" value="Genomic_DNA"/>
</dbReference>
<keyword evidence="9 18" id="KW-0812">Transmembrane</keyword>
<evidence type="ECO:0000256" key="15">
    <source>
        <dbReference type="ARBA" id="ARBA00023008"/>
    </source>
</evidence>
<evidence type="ECO:0000256" key="13">
    <source>
        <dbReference type="ARBA" id="ARBA00022989"/>
    </source>
</evidence>
<evidence type="ECO:0000256" key="18">
    <source>
        <dbReference type="RuleBase" id="RU000370"/>
    </source>
</evidence>
<dbReference type="InterPro" id="IPR036927">
    <property type="entry name" value="Cyt_c_oxase-like_su1_sf"/>
</dbReference>
<dbReference type="GO" id="GO:0015990">
    <property type="term" value="P:electron transport coupled proton transport"/>
    <property type="evidence" value="ECO:0007669"/>
    <property type="project" value="InterPro"/>
</dbReference>
<reference evidence="21 22" key="1">
    <citation type="submission" date="2005-12" db="EMBL/GenBank/DDBJ databases">
        <authorList>
            <person name="Moran M.A."/>
            <person name="Ferriera S."/>
            <person name="Johnson J."/>
            <person name="Kravitz S."/>
            <person name="Halpern A."/>
            <person name="Remington K."/>
            <person name="Beeson K."/>
            <person name="Tran B."/>
            <person name="Rogers Y.-H."/>
            <person name="Friedman R."/>
            <person name="Venter J.C."/>
        </authorList>
    </citation>
    <scope>NUCLEOTIDE SEQUENCE [LARGE SCALE GENOMIC DNA]</scope>
    <source>
        <strain evidence="22">ATCC BAA-591 / DSM 15170 / ISM</strain>
    </source>
</reference>
<keyword evidence="22" id="KW-1185">Reference proteome</keyword>
<dbReference type="AlphaFoldDB" id="A3SJL2"/>
<dbReference type="GO" id="GO:0046872">
    <property type="term" value="F:metal ion binding"/>
    <property type="evidence" value="ECO:0007669"/>
    <property type="project" value="UniProtKB-KW"/>
</dbReference>
<feature type="transmembrane region" description="Helical" evidence="19">
    <location>
        <begin position="573"/>
        <end position="596"/>
    </location>
</feature>
<dbReference type="SUPFAM" id="SSF81442">
    <property type="entry name" value="Cytochrome c oxidase subunit I-like"/>
    <property type="match status" value="1"/>
</dbReference>
<dbReference type="PRINTS" id="PR01165">
    <property type="entry name" value="CYCOXIDASEI"/>
</dbReference>
<dbReference type="RefSeq" id="WP_009812944.1">
    <property type="nucleotide sequence ID" value="NZ_CH724156.1"/>
</dbReference>
<dbReference type="GO" id="GO:0020037">
    <property type="term" value="F:heme binding"/>
    <property type="evidence" value="ECO:0007669"/>
    <property type="project" value="InterPro"/>
</dbReference>
<name>A3SJL2_ROSNI</name>
<evidence type="ECO:0000256" key="19">
    <source>
        <dbReference type="SAM" id="Phobius"/>
    </source>
</evidence>
<evidence type="ECO:0000256" key="4">
    <source>
        <dbReference type="ARBA" id="ARBA00012949"/>
    </source>
</evidence>
<dbReference type="PROSITE" id="PS00077">
    <property type="entry name" value="COX1_CUB"/>
    <property type="match status" value="1"/>
</dbReference>
<feature type="transmembrane region" description="Helical" evidence="19">
    <location>
        <begin position="657"/>
        <end position="677"/>
    </location>
</feature>
<evidence type="ECO:0000256" key="12">
    <source>
        <dbReference type="ARBA" id="ARBA00022982"/>
    </source>
</evidence>
<evidence type="ECO:0000256" key="16">
    <source>
        <dbReference type="ARBA" id="ARBA00023136"/>
    </source>
</evidence>
<keyword evidence="10" id="KW-0479">Metal-binding</keyword>
<feature type="transmembrane region" description="Helical" evidence="19">
    <location>
        <begin position="354"/>
        <end position="376"/>
    </location>
</feature>
<keyword evidence="8 18" id="KW-0679">Respiratory chain</keyword>
<dbReference type="OrthoDB" id="9803294at2"/>
<evidence type="ECO:0000256" key="7">
    <source>
        <dbReference type="ARBA" id="ARBA00022617"/>
    </source>
</evidence>
<feature type="transmembrane region" description="Helical" evidence="19">
    <location>
        <begin position="424"/>
        <end position="446"/>
    </location>
</feature>
<comment type="catalytic activity">
    <reaction evidence="17">
        <text>4 Fe(II)-[cytochrome c] + O2 + 8 H(+)(in) = 4 Fe(III)-[cytochrome c] + 2 H2O + 4 H(+)(out)</text>
        <dbReference type="Rhea" id="RHEA:11436"/>
        <dbReference type="Rhea" id="RHEA-COMP:10350"/>
        <dbReference type="Rhea" id="RHEA-COMP:14399"/>
        <dbReference type="ChEBI" id="CHEBI:15377"/>
        <dbReference type="ChEBI" id="CHEBI:15378"/>
        <dbReference type="ChEBI" id="CHEBI:15379"/>
        <dbReference type="ChEBI" id="CHEBI:29033"/>
        <dbReference type="ChEBI" id="CHEBI:29034"/>
        <dbReference type="EC" id="7.1.1.9"/>
    </reaction>
</comment>
<feature type="transmembrane region" description="Helical" evidence="19">
    <location>
        <begin position="689"/>
        <end position="709"/>
    </location>
</feature>
<feature type="transmembrane region" description="Helical" evidence="19">
    <location>
        <begin position="752"/>
        <end position="775"/>
    </location>
</feature>
<keyword evidence="7 18" id="KW-0349">Heme</keyword>
<evidence type="ECO:0000256" key="2">
    <source>
        <dbReference type="ARBA" id="ARBA00004673"/>
    </source>
</evidence>
<keyword evidence="14" id="KW-0408">Iron</keyword>
<feature type="transmembrane region" description="Helical" evidence="19">
    <location>
        <begin position="118"/>
        <end position="137"/>
    </location>
</feature>
<feature type="domain" description="Cytochrome oxidase subunit I profile" evidence="20">
    <location>
        <begin position="14"/>
        <end position="529"/>
    </location>
</feature>
<keyword evidence="12 18" id="KW-0249">Electron transport</keyword>
<dbReference type="NCBIfam" id="TIGR02891">
    <property type="entry name" value="CtaD_CoxA"/>
    <property type="match status" value="1"/>
</dbReference>
<dbReference type="PROSITE" id="PS50855">
    <property type="entry name" value="COX1"/>
    <property type="match status" value="1"/>
</dbReference>
<keyword evidence="16 19" id="KW-0472">Membrane</keyword>
<organism evidence="21 22">
    <name type="scientific">Roseovarius nubinhibens (strain ATCC BAA-591 / DSM 15170 / ISM)</name>
    <dbReference type="NCBI Taxonomy" id="89187"/>
    <lineage>
        <taxon>Bacteria</taxon>
        <taxon>Pseudomonadati</taxon>
        <taxon>Pseudomonadota</taxon>
        <taxon>Alphaproteobacteria</taxon>
        <taxon>Rhodobacterales</taxon>
        <taxon>Roseobacteraceae</taxon>
        <taxon>Roseovarius</taxon>
    </lineage>
</organism>
<keyword evidence="11" id="KW-1278">Translocase</keyword>
<dbReference type="HOGENOM" id="CLU_011899_6_1_5"/>
<evidence type="ECO:0000256" key="10">
    <source>
        <dbReference type="ARBA" id="ARBA00022723"/>
    </source>
</evidence>
<keyword evidence="6" id="KW-1003">Cell membrane</keyword>
<feature type="transmembrane region" description="Helical" evidence="19">
    <location>
        <begin position="602"/>
        <end position="622"/>
    </location>
</feature>
<evidence type="ECO:0000256" key="5">
    <source>
        <dbReference type="ARBA" id="ARBA00022448"/>
    </source>
</evidence>
<dbReference type="eggNOG" id="COG0843">
    <property type="taxonomic scope" value="Bacteria"/>
</dbReference>
<gene>
    <name evidence="21" type="ORF">ISM_04600</name>
</gene>
<keyword evidence="15" id="KW-0186">Copper</keyword>
<feature type="transmembrane region" description="Helical" evidence="19">
    <location>
        <begin position="161"/>
        <end position="187"/>
    </location>
</feature>
<evidence type="ECO:0000256" key="8">
    <source>
        <dbReference type="ARBA" id="ARBA00022660"/>
    </source>
</evidence>
<dbReference type="GO" id="GO:0006119">
    <property type="term" value="P:oxidative phosphorylation"/>
    <property type="evidence" value="ECO:0007669"/>
    <property type="project" value="UniProtKB-UniPathway"/>
</dbReference>
<feature type="transmembrane region" description="Helical" evidence="19">
    <location>
        <begin position="74"/>
        <end position="98"/>
    </location>
</feature>
<protein>
    <recommendedName>
        <fullName evidence="4">cytochrome-c oxidase</fullName>
        <ecNumber evidence="4">7.1.1.9</ecNumber>
    </recommendedName>
</protein>
<dbReference type="EC" id="7.1.1.9" evidence="4"/>
<evidence type="ECO:0000256" key="3">
    <source>
        <dbReference type="ARBA" id="ARBA00009578"/>
    </source>
</evidence>
<dbReference type="UniPathway" id="UPA00705"/>
<dbReference type="InterPro" id="IPR000883">
    <property type="entry name" value="Cyt_C_Oxase_1"/>
</dbReference>
<feature type="transmembrane region" description="Helical" evidence="19">
    <location>
        <begin position="317"/>
        <end position="342"/>
    </location>
</feature>
<dbReference type="STRING" id="89187.ISM_04600"/>
<evidence type="ECO:0000313" key="22">
    <source>
        <dbReference type="Proteomes" id="UP000005954"/>
    </source>
</evidence>
<keyword evidence="5 18" id="KW-0813">Transport</keyword>
<evidence type="ECO:0000256" key="14">
    <source>
        <dbReference type="ARBA" id="ARBA00023004"/>
    </source>
</evidence>
<sequence>MSSLKRHRALSRIWASDPGWKGWFTTVNHTDLGRMFLTVAVFFFVVGGVLAMLIRAQLATPRSAFLGPEHYNQVFTMHGTIMMFLFAIPVFEGFAVYLLPKLLGSRDLAFPRLTAYGFWCYVFGGSMMIFSLLWGIAPDSGWFMYPPLSSTLGAPGINSDFWLIGITFVEISAIAAAVEITVTVLRYRAPGMSLSKMPIFAWYALVTAVMILTGFPPLILGSILLELERAFDMPFFQAAAGGDALLWQHLFWLFGHPEVYIIFLPAAGAISTILPVMARTGLLGYGWIVAAAVALGVLSFGLWVHHMFTTGIPHLGLAFFSAASTLVAVPTAVQLFIWIGTLAKGAPRLHLPMLWLLAFFATFVIGGLTGVMVAIVPFDWQVHDTYFIVAHLHYVLIGGFVFPMLAALYYWLPHFTGRKTYFNLGPTAFWLVVIGFHGTFLLLHWAGLLGMRRRIDSFEPGQGWEAINLIASVSSFVMAIGFALIAIDVIVSVLASVRGSRDPWGGSTLDWAMPTPPAAYNFASLPEVSARDPLWADPDLPAKIARGEGYLGDWARDRRETLTVEVTTGAPRYVVVFPANTGFPMAMSAVTGLFFLGLLTKAYWLVPLALIGVVAMALYWVWGLLPRRGEGAVPVGRGLSLVTAAEVADPPGWWGSLFLLLANGTFFGSLLFGYSFYWTIAPNWPPPAYAELSLVGWALLALGVVLALLGTRGGAGAGHALAVLGTLAIAAVGARVLWLVPDPTVHAYDATVWVLVGYGILHQGIAALMNGVIVARGIAGHGAETWQGPARIARLWTDYGGITAVLAYGAAVLPGALS</sequence>
<dbReference type="GO" id="GO:0005886">
    <property type="term" value="C:plasma membrane"/>
    <property type="evidence" value="ECO:0007669"/>
    <property type="project" value="UniProtKB-SubCell"/>
</dbReference>
<evidence type="ECO:0000313" key="21">
    <source>
        <dbReference type="EMBL" id="EAP77543.1"/>
    </source>
</evidence>
<evidence type="ECO:0000256" key="6">
    <source>
        <dbReference type="ARBA" id="ARBA00022475"/>
    </source>
</evidence>